<protein>
    <submittedName>
        <fullName evidence="1">Uncharacterized protein</fullName>
    </submittedName>
</protein>
<reference evidence="2" key="1">
    <citation type="submission" date="2016-10" db="EMBL/GenBank/DDBJ databases">
        <authorList>
            <person name="Varghese N."/>
            <person name="Submissions S."/>
        </authorList>
    </citation>
    <scope>NUCLEOTIDE SEQUENCE [LARGE SCALE GENOMIC DNA]</scope>
    <source>
        <strain evidence="2">DSM 26382</strain>
    </source>
</reference>
<dbReference type="Proteomes" id="UP000199467">
    <property type="component" value="Unassembled WGS sequence"/>
</dbReference>
<gene>
    <name evidence="1" type="ORF">SAMN05216576_107126</name>
</gene>
<accession>A0A1G6PYE1</accession>
<evidence type="ECO:0000313" key="2">
    <source>
        <dbReference type="Proteomes" id="UP000199467"/>
    </source>
</evidence>
<dbReference type="EMBL" id="FMZQ01000007">
    <property type="protein sequence ID" value="SDC84417.1"/>
    <property type="molecule type" value="Genomic_DNA"/>
</dbReference>
<proteinExistence type="predicted"/>
<sequence>MTEEETYPRFIVHRTPRQPTMYVCVAGPEHAVEIVEKTDPHNLNPLGFEYRILRSRASVKQRATGGESLTREQWFAKAAELMLTHLTSINDLLTICEMARSEAKRQSKRKPDYSRVIPLLQSPDLDWSRRNKVARRLAEGGSNLLS</sequence>
<evidence type="ECO:0000313" key="1">
    <source>
        <dbReference type="EMBL" id="SDC84417.1"/>
    </source>
</evidence>
<name>A0A1G6PYE1_9GAMM</name>
<dbReference type="AlphaFoldDB" id="A0A1G6PYE1"/>
<dbReference type="RefSeq" id="WP_017362289.1">
    <property type="nucleotide sequence ID" value="NZ_FMZQ01000007.1"/>
</dbReference>
<dbReference type="GeneID" id="57609077"/>
<keyword evidence="2" id="KW-1185">Reference proteome</keyword>
<organism evidence="1 2">
    <name type="scientific">Ectopseudomonas chengduensis</name>
    <dbReference type="NCBI Taxonomy" id="489632"/>
    <lineage>
        <taxon>Bacteria</taxon>
        <taxon>Pseudomonadati</taxon>
        <taxon>Pseudomonadota</taxon>
        <taxon>Gammaproteobacteria</taxon>
        <taxon>Pseudomonadales</taxon>
        <taxon>Pseudomonadaceae</taxon>
        <taxon>Ectopseudomonas</taxon>
    </lineage>
</organism>